<organism evidence="3 4">
    <name type="scientific">Candidatus Kaiserbacteria bacterium RIFCSPLOWO2_01_FULL_52_12b</name>
    <dbReference type="NCBI Taxonomy" id="1798509"/>
    <lineage>
        <taxon>Bacteria</taxon>
        <taxon>Candidatus Kaiseribacteriota</taxon>
    </lineage>
</organism>
<dbReference type="PANTHER" id="PTHR47505">
    <property type="entry name" value="DNA UTILIZATION PROTEIN YHGH"/>
    <property type="match status" value="1"/>
</dbReference>
<dbReference type="Gene3D" id="3.40.50.2020">
    <property type="match status" value="1"/>
</dbReference>
<evidence type="ECO:0000313" key="3">
    <source>
        <dbReference type="EMBL" id="OGG78519.1"/>
    </source>
</evidence>
<dbReference type="Proteomes" id="UP000178811">
    <property type="component" value="Unassembled WGS sequence"/>
</dbReference>
<comment type="caution">
    <text evidence="3">The sequence shown here is derived from an EMBL/GenBank/DDBJ whole genome shotgun (WGS) entry which is preliminary data.</text>
</comment>
<name>A0A1F6EY23_9BACT</name>
<protein>
    <recommendedName>
        <fullName evidence="2">Phosphoribosyltransferase domain-containing protein</fullName>
    </recommendedName>
</protein>
<dbReference type="InterPro" id="IPR029057">
    <property type="entry name" value="PRTase-like"/>
</dbReference>
<sequence length="203" mass="23191">MRLLDFLFPPRVDESILRDVSIDDFLALVVPQVVSETRPETVVLLPFSDSRIRAAIHEAKYHGSKHAFTLLAAALAEYLRDYDERPRRSFIIPIPLGKERRKERGFNQVEEIARRALHSLDGHFILNTNLLERVKETQTQVSLERRRREENMRGAFTATHRADPAYTYIVIDDVLTTGVTLQSAIDALQEVGAEHIILLALAH</sequence>
<accession>A0A1F6EY23</accession>
<feature type="domain" description="Phosphoribosyltransferase" evidence="2">
    <location>
        <begin position="167"/>
        <end position="201"/>
    </location>
</feature>
<proteinExistence type="inferred from homology"/>
<dbReference type="EMBL" id="MFLW01000006">
    <property type="protein sequence ID" value="OGG78519.1"/>
    <property type="molecule type" value="Genomic_DNA"/>
</dbReference>
<evidence type="ECO:0000259" key="2">
    <source>
        <dbReference type="Pfam" id="PF00156"/>
    </source>
</evidence>
<dbReference type="AlphaFoldDB" id="A0A1F6EY23"/>
<dbReference type="PANTHER" id="PTHR47505:SF1">
    <property type="entry name" value="DNA UTILIZATION PROTEIN YHGH"/>
    <property type="match status" value="1"/>
</dbReference>
<evidence type="ECO:0000256" key="1">
    <source>
        <dbReference type="ARBA" id="ARBA00008007"/>
    </source>
</evidence>
<dbReference type="SUPFAM" id="SSF53271">
    <property type="entry name" value="PRTase-like"/>
    <property type="match status" value="1"/>
</dbReference>
<dbReference type="CDD" id="cd06223">
    <property type="entry name" value="PRTases_typeI"/>
    <property type="match status" value="1"/>
</dbReference>
<dbReference type="InterPro" id="IPR000836">
    <property type="entry name" value="PRTase_dom"/>
</dbReference>
<comment type="similarity">
    <text evidence="1">Belongs to the ComF/GntX family.</text>
</comment>
<dbReference type="Pfam" id="PF00156">
    <property type="entry name" value="Pribosyltran"/>
    <property type="match status" value="1"/>
</dbReference>
<gene>
    <name evidence="3" type="ORF">A3A36_00470</name>
</gene>
<evidence type="ECO:0000313" key="4">
    <source>
        <dbReference type="Proteomes" id="UP000178811"/>
    </source>
</evidence>
<reference evidence="3 4" key="1">
    <citation type="journal article" date="2016" name="Nat. Commun.">
        <title>Thousands of microbial genomes shed light on interconnected biogeochemical processes in an aquifer system.</title>
        <authorList>
            <person name="Anantharaman K."/>
            <person name="Brown C.T."/>
            <person name="Hug L.A."/>
            <person name="Sharon I."/>
            <person name="Castelle C.J."/>
            <person name="Probst A.J."/>
            <person name="Thomas B.C."/>
            <person name="Singh A."/>
            <person name="Wilkins M.J."/>
            <person name="Karaoz U."/>
            <person name="Brodie E.L."/>
            <person name="Williams K.H."/>
            <person name="Hubbard S.S."/>
            <person name="Banfield J.F."/>
        </authorList>
    </citation>
    <scope>NUCLEOTIDE SEQUENCE [LARGE SCALE GENOMIC DNA]</scope>
</reference>
<dbReference type="InterPro" id="IPR051910">
    <property type="entry name" value="ComF/GntX_DNA_util-trans"/>
</dbReference>